<keyword evidence="7" id="KW-0325">Glycoprotein</keyword>
<dbReference type="FunFam" id="2.60.120.200:FF:000135">
    <property type="entry name" value="Related to KRE6-glucan synthase subunit"/>
    <property type="match status" value="1"/>
</dbReference>
<protein>
    <submittedName>
        <fullName evidence="12">Glycoside hydrolase family 16 protein</fullName>
    </submittedName>
</protein>
<feature type="compositionally biased region" description="Polar residues" evidence="9">
    <location>
        <begin position="25"/>
        <end position="42"/>
    </location>
</feature>
<dbReference type="GO" id="GO:0005886">
    <property type="term" value="C:plasma membrane"/>
    <property type="evidence" value="ECO:0007669"/>
    <property type="project" value="TreeGrafter"/>
</dbReference>
<keyword evidence="3 10" id="KW-0812">Transmembrane</keyword>
<comment type="similarity">
    <text evidence="2">Belongs to the SKN1/KRE6 family.</text>
</comment>
<dbReference type="Proteomes" id="UP000812287">
    <property type="component" value="Unassembled WGS sequence"/>
</dbReference>
<dbReference type="EMBL" id="MU250589">
    <property type="protein sequence ID" value="KAG7439594.1"/>
    <property type="molecule type" value="Genomic_DNA"/>
</dbReference>
<keyword evidence="4" id="KW-0735">Signal-anchor</keyword>
<proteinExistence type="inferred from homology"/>
<reference evidence="12" key="1">
    <citation type="submission" date="2020-11" db="EMBL/GenBank/DDBJ databases">
        <title>Adaptations for nitrogen fixation in a non-lichenized fungal sporocarp promotes dispersal by wood-feeding termites.</title>
        <authorList>
            <consortium name="DOE Joint Genome Institute"/>
            <person name="Koch R.A."/>
            <person name="Yoon G."/>
            <person name="Arayal U."/>
            <person name="Lail K."/>
            <person name="Amirebrahimi M."/>
            <person name="Labutti K."/>
            <person name="Lipzen A."/>
            <person name="Riley R."/>
            <person name="Barry K."/>
            <person name="Henrissat B."/>
            <person name="Grigoriev I.V."/>
            <person name="Herr J.R."/>
            <person name="Aime M.C."/>
        </authorList>
    </citation>
    <scope>NUCLEOTIDE SEQUENCE</scope>
    <source>
        <strain evidence="12">MCA 3950</strain>
    </source>
</reference>
<keyword evidence="13" id="KW-1185">Reference proteome</keyword>
<evidence type="ECO:0000256" key="10">
    <source>
        <dbReference type="SAM" id="Phobius"/>
    </source>
</evidence>
<dbReference type="Gene3D" id="2.60.120.200">
    <property type="match status" value="2"/>
</dbReference>
<dbReference type="InterPro" id="IPR005629">
    <property type="entry name" value="Skn1/Kre6/Sbg1"/>
</dbReference>
<feature type="region of interest" description="Disordered" evidence="9">
    <location>
        <begin position="1"/>
        <end position="49"/>
    </location>
</feature>
<dbReference type="PROSITE" id="PS51762">
    <property type="entry name" value="GH16_2"/>
    <property type="match status" value="1"/>
</dbReference>
<dbReference type="GO" id="GO:0031505">
    <property type="term" value="P:fungal-type cell wall organization"/>
    <property type="evidence" value="ECO:0007669"/>
    <property type="project" value="TreeGrafter"/>
</dbReference>
<evidence type="ECO:0000313" key="12">
    <source>
        <dbReference type="EMBL" id="KAG7439594.1"/>
    </source>
</evidence>
<evidence type="ECO:0000256" key="4">
    <source>
        <dbReference type="ARBA" id="ARBA00022968"/>
    </source>
</evidence>
<dbReference type="GeneID" id="66101967"/>
<dbReference type="PANTHER" id="PTHR31361">
    <property type="entry name" value="BETA-GLUCAN SYNTHESIS-ASSOCIATED PROTEIN KRE6-RELATED"/>
    <property type="match status" value="1"/>
</dbReference>
<dbReference type="AlphaFoldDB" id="A0A9P8ALD0"/>
<evidence type="ECO:0000256" key="8">
    <source>
        <dbReference type="ARBA" id="ARBA00023316"/>
    </source>
</evidence>
<evidence type="ECO:0000256" key="9">
    <source>
        <dbReference type="SAM" id="MobiDB-lite"/>
    </source>
</evidence>
<gene>
    <name evidence="12" type="ORF">BT62DRAFT_1081477</name>
</gene>
<dbReference type="InterPro" id="IPR000757">
    <property type="entry name" value="Beta-glucanase-like"/>
</dbReference>
<evidence type="ECO:0000256" key="3">
    <source>
        <dbReference type="ARBA" id="ARBA00022692"/>
    </source>
</evidence>
<keyword evidence="8" id="KW-0961">Cell wall biogenesis/degradation</keyword>
<feature type="domain" description="GH16" evidence="11">
    <location>
        <begin position="198"/>
        <end position="562"/>
    </location>
</feature>
<dbReference type="OrthoDB" id="412647at2759"/>
<evidence type="ECO:0000259" key="11">
    <source>
        <dbReference type="PROSITE" id="PS51762"/>
    </source>
</evidence>
<evidence type="ECO:0000313" key="13">
    <source>
        <dbReference type="Proteomes" id="UP000812287"/>
    </source>
</evidence>
<evidence type="ECO:0000256" key="6">
    <source>
        <dbReference type="ARBA" id="ARBA00023136"/>
    </source>
</evidence>
<evidence type="ECO:0000256" key="2">
    <source>
        <dbReference type="ARBA" id="ARBA00010962"/>
    </source>
</evidence>
<dbReference type="SUPFAM" id="SSF49899">
    <property type="entry name" value="Concanavalin A-like lectins/glucanases"/>
    <property type="match status" value="1"/>
</dbReference>
<evidence type="ECO:0000256" key="7">
    <source>
        <dbReference type="ARBA" id="ARBA00023180"/>
    </source>
</evidence>
<keyword evidence="6 10" id="KW-0472">Membrane</keyword>
<dbReference type="InterPro" id="IPR013320">
    <property type="entry name" value="ConA-like_dom_sf"/>
</dbReference>
<dbReference type="GO" id="GO:0006078">
    <property type="term" value="P:(1-&gt;6)-beta-D-glucan biosynthetic process"/>
    <property type="evidence" value="ECO:0007669"/>
    <property type="project" value="TreeGrafter"/>
</dbReference>
<dbReference type="GO" id="GO:0005789">
    <property type="term" value="C:endoplasmic reticulum membrane"/>
    <property type="evidence" value="ECO:0007669"/>
    <property type="project" value="TreeGrafter"/>
</dbReference>
<comment type="caution">
    <text evidence="12">The sequence shown here is derived from an EMBL/GenBank/DDBJ whole genome shotgun (WGS) entry which is preliminary data.</text>
</comment>
<dbReference type="Pfam" id="PF03935">
    <property type="entry name" value="SKN1_KRE6_Sbg1"/>
    <property type="match status" value="1"/>
</dbReference>
<keyword evidence="5 10" id="KW-1133">Transmembrane helix</keyword>
<dbReference type="PANTHER" id="PTHR31361:SF15">
    <property type="entry name" value="GH16 DOMAIN-CONTAINING PROTEIN"/>
    <property type="match status" value="1"/>
</dbReference>
<accession>A0A9P8ALD0</accession>
<evidence type="ECO:0000256" key="1">
    <source>
        <dbReference type="ARBA" id="ARBA00004606"/>
    </source>
</evidence>
<evidence type="ECO:0000256" key="5">
    <source>
        <dbReference type="ARBA" id="ARBA00022989"/>
    </source>
</evidence>
<name>A0A9P8ALD0_9AGAR</name>
<feature type="transmembrane region" description="Helical" evidence="10">
    <location>
        <begin position="129"/>
        <end position="151"/>
    </location>
</feature>
<keyword evidence="12" id="KW-0378">Hydrolase</keyword>
<sequence length="610" mass="66704">MVQQPPPQQYSSVPQTSEPGFPTTMPRSPSSRRFPATTQPGPLTQGVASGAIGGAYGPYSLKYSNTTKSMNSKFLAAPPRTSPVIKPAATTTTVPPYLWEDDPDLDDPLHNFDSENDDESFTPYSLRGWLNAGALVVIVVGLVVLFAGYPISAYYSKTTLSVSGYNLGGINSSGQIPDLPGLPSLIDGDTPIDAYSRTGQDGLKYNLVFSDEFNTDGRTFYPGDDPFWEAADLHYWTTDDLEWYDPSAITTADGKLVITFSMEDIHDLNFKSGMLTSWNKLCFTTGYIEVSVSMPGNSKTPGFWPGAWTMGNLGRPAYGATTDGMWPYSYAACDVGTFPNQTSADGEPAAALTGSPYGGTLSYLPGQRTSACTCEGGDHPGPSTNIGRGVPEIDIFEHMIDVDVWQGVVSQTFQVGPFNDQYQFVNTTPATTITDPSITHVNTYVGSTYQQSVSALTYIDQTYYNDEAYGTYGIEWFSDPDSRDGGYIQWYSGGVESWRITSASIGPDDTVEISQRLIPEEPMYLILNLGMADNFQPVDFKHITFPGKMYIDYVRVYQRVGTKNGMTCSPPLRPTQDYINAHIEAYTNPNLTTWEQTGFPVPSNSLYDGC</sequence>
<dbReference type="RefSeq" id="XP_043033094.1">
    <property type="nucleotide sequence ID" value="XM_043179673.1"/>
</dbReference>
<organism evidence="12 13">
    <name type="scientific">Guyanagaster necrorhizus</name>
    <dbReference type="NCBI Taxonomy" id="856835"/>
    <lineage>
        <taxon>Eukaryota</taxon>
        <taxon>Fungi</taxon>
        <taxon>Dikarya</taxon>
        <taxon>Basidiomycota</taxon>
        <taxon>Agaricomycotina</taxon>
        <taxon>Agaricomycetes</taxon>
        <taxon>Agaricomycetidae</taxon>
        <taxon>Agaricales</taxon>
        <taxon>Marasmiineae</taxon>
        <taxon>Physalacriaceae</taxon>
        <taxon>Guyanagaster</taxon>
    </lineage>
</organism>
<dbReference type="GO" id="GO:0015926">
    <property type="term" value="F:glucosidase activity"/>
    <property type="evidence" value="ECO:0007669"/>
    <property type="project" value="TreeGrafter"/>
</dbReference>
<comment type="subcellular location">
    <subcellularLocation>
        <location evidence="1">Membrane</location>
        <topology evidence="1">Single-pass type II membrane protein</topology>
    </subcellularLocation>
</comment>